<accession>A0AB37ZB34</accession>
<comment type="caution">
    <text evidence="2">The sequence shown here is derived from an EMBL/GenBank/DDBJ whole genome shotgun (WGS) entry which is preliminary data.</text>
</comment>
<protein>
    <submittedName>
        <fullName evidence="2">Signal transducing protein</fullName>
    </submittedName>
</protein>
<name>A0AB37ZB34_9PSED</name>
<gene>
    <name evidence="2" type="ORF">SAMN05216370_3670</name>
</gene>
<dbReference type="InterPro" id="IPR018551">
    <property type="entry name" value="DUF2007"/>
</dbReference>
<reference evidence="2 3" key="1">
    <citation type="submission" date="2016-10" db="EMBL/GenBank/DDBJ databases">
        <authorList>
            <person name="Varghese N."/>
            <person name="Submissions S."/>
        </authorList>
    </citation>
    <scope>NUCLEOTIDE SEQUENCE [LARGE SCALE GENOMIC DNA]</scope>
    <source>
        <strain evidence="2 3">DSM 17833</strain>
    </source>
</reference>
<dbReference type="InterPro" id="IPR011322">
    <property type="entry name" value="N-reg_PII-like_a/b"/>
</dbReference>
<dbReference type="Pfam" id="PF09413">
    <property type="entry name" value="DUF2007"/>
    <property type="match status" value="1"/>
</dbReference>
<evidence type="ECO:0000259" key="1">
    <source>
        <dbReference type="Pfam" id="PF09413"/>
    </source>
</evidence>
<sequence>MQRIYEPQDLMEGELLLGMLASEGIEAYLTGQHLAGAVGELPACGLLGVMVEDDHAHRAHQLIAAYNAALPLPGDEPDVLQGTLLC</sequence>
<dbReference type="SUPFAM" id="SSF54913">
    <property type="entry name" value="GlnB-like"/>
    <property type="match status" value="1"/>
</dbReference>
<feature type="domain" description="DUF2007" evidence="1">
    <location>
        <begin position="1"/>
        <end position="65"/>
    </location>
</feature>
<evidence type="ECO:0000313" key="2">
    <source>
        <dbReference type="EMBL" id="SCW81462.1"/>
    </source>
</evidence>
<dbReference type="Gene3D" id="3.30.70.790">
    <property type="entry name" value="UreE, C-terminal domain"/>
    <property type="match status" value="1"/>
</dbReference>
<proteinExistence type="predicted"/>
<organism evidence="2 3">
    <name type="scientific">Pseudomonas peli</name>
    <dbReference type="NCBI Taxonomy" id="592361"/>
    <lineage>
        <taxon>Bacteria</taxon>
        <taxon>Pseudomonadati</taxon>
        <taxon>Pseudomonadota</taxon>
        <taxon>Gammaproteobacteria</taxon>
        <taxon>Pseudomonadales</taxon>
        <taxon>Pseudomonadaceae</taxon>
        <taxon>Pseudomonas</taxon>
    </lineage>
</organism>
<dbReference type="Proteomes" id="UP000242418">
    <property type="component" value="Unassembled WGS sequence"/>
</dbReference>
<dbReference type="EMBL" id="FMTL01000004">
    <property type="protein sequence ID" value="SCW81462.1"/>
    <property type="molecule type" value="Genomic_DNA"/>
</dbReference>
<evidence type="ECO:0000313" key="3">
    <source>
        <dbReference type="Proteomes" id="UP000242418"/>
    </source>
</evidence>
<dbReference type="AlphaFoldDB" id="A0AB37ZB34"/>
<keyword evidence="3" id="KW-1185">Reference proteome</keyword>
<dbReference type="RefSeq" id="WP_090255225.1">
    <property type="nucleotide sequence ID" value="NZ_FMTL01000004.1"/>
</dbReference>